<proteinExistence type="predicted"/>
<dbReference type="EMBL" id="JAHSTS010000002">
    <property type="protein sequence ID" value="MBV4459331.1"/>
    <property type="molecule type" value="Genomic_DNA"/>
</dbReference>
<feature type="compositionally biased region" description="Basic and acidic residues" evidence="1">
    <location>
        <begin position="20"/>
        <end position="30"/>
    </location>
</feature>
<dbReference type="RefSeq" id="WP_217892902.1">
    <property type="nucleotide sequence ID" value="NZ_JAHSTS010000002.1"/>
</dbReference>
<keyword evidence="3" id="KW-1185">Reference proteome</keyword>
<comment type="caution">
    <text evidence="2">The sequence shown here is derived from an EMBL/GenBank/DDBJ whole genome shotgun (WGS) entry which is preliminary data.</text>
</comment>
<evidence type="ECO:0000313" key="3">
    <source>
        <dbReference type="Proteomes" id="UP000765224"/>
    </source>
</evidence>
<name>A0ABS6PFT9_9PSED</name>
<gene>
    <name evidence="2" type="ORF">KVG96_15360</name>
</gene>
<reference evidence="2 3" key="1">
    <citation type="submission" date="2021-06" db="EMBL/GenBank/DDBJ databases">
        <title>Updating the genus Pseudomonas: Description of 43 new species and partition of the Pseudomonas putida group.</title>
        <authorList>
            <person name="Girard L."/>
            <person name="Lood C."/>
            <person name="Vandamme P."/>
            <person name="Rokni-Zadeh H."/>
            <person name="Van Noort V."/>
            <person name="Hofte M."/>
            <person name="Lavigne R."/>
            <person name="De Mot R."/>
        </authorList>
    </citation>
    <scope>NUCLEOTIDE SEQUENCE [LARGE SCALE GENOMIC DNA]</scope>
    <source>
        <strain evidence="2 3">COR58</strain>
    </source>
</reference>
<feature type="compositionally biased region" description="Basic and acidic residues" evidence="1">
    <location>
        <begin position="41"/>
        <end position="53"/>
    </location>
</feature>
<evidence type="ECO:0000313" key="2">
    <source>
        <dbReference type="EMBL" id="MBV4459331.1"/>
    </source>
</evidence>
<organism evidence="2 3">
    <name type="scientific">Pseudomonas ekonensis</name>
    <dbReference type="NCBI Taxonomy" id="2842353"/>
    <lineage>
        <taxon>Bacteria</taxon>
        <taxon>Pseudomonadati</taxon>
        <taxon>Pseudomonadota</taxon>
        <taxon>Gammaproteobacteria</taxon>
        <taxon>Pseudomonadales</taxon>
        <taxon>Pseudomonadaceae</taxon>
        <taxon>Pseudomonas</taxon>
    </lineage>
</organism>
<protein>
    <submittedName>
        <fullName evidence="2">Uncharacterized protein</fullName>
    </submittedName>
</protein>
<feature type="region of interest" description="Disordered" evidence="1">
    <location>
        <begin position="1"/>
        <end position="69"/>
    </location>
</feature>
<evidence type="ECO:0000256" key="1">
    <source>
        <dbReference type="SAM" id="MobiDB-lite"/>
    </source>
</evidence>
<sequence>MNHCESPATEDTETPNAEQENEHEHEHETEATAGLDVLSFRAHDGETRKEPLKKPHNSGLDSLGGGRLP</sequence>
<accession>A0ABS6PFT9</accession>
<dbReference type="Proteomes" id="UP000765224">
    <property type="component" value="Unassembled WGS sequence"/>
</dbReference>